<keyword evidence="1" id="KW-1133">Transmembrane helix</keyword>
<evidence type="ECO:0000256" key="1">
    <source>
        <dbReference type="SAM" id="Phobius"/>
    </source>
</evidence>
<name>A0ABQ2DTH4_9MICC</name>
<sequence length="68" mass="7395">MIVLSVIGFLLQAIGLQRSYQDGGSNILALSGFEIAGYGCFLVSFIFGIVVTHKIIAMMIHLVHARSR</sequence>
<keyword evidence="3" id="KW-1185">Reference proteome</keyword>
<keyword evidence="1" id="KW-0812">Transmembrane</keyword>
<feature type="transmembrane region" description="Helical" evidence="1">
    <location>
        <begin position="35"/>
        <end position="63"/>
    </location>
</feature>
<accession>A0ABQ2DTH4</accession>
<keyword evidence="1" id="KW-0472">Membrane</keyword>
<evidence type="ECO:0000313" key="2">
    <source>
        <dbReference type="EMBL" id="GGJ72810.1"/>
    </source>
</evidence>
<gene>
    <name evidence="2" type="ORF">GCM10007173_34770</name>
</gene>
<dbReference type="Proteomes" id="UP000606115">
    <property type="component" value="Unassembled WGS sequence"/>
</dbReference>
<reference evidence="3" key="1">
    <citation type="journal article" date="2019" name="Int. J. Syst. Evol. Microbiol.">
        <title>The Global Catalogue of Microorganisms (GCM) 10K type strain sequencing project: providing services to taxonomists for standard genome sequencing and annotation.</title>
        <authorList>
            <consortium name="The Broad Institute Genomics Platform"/>
            <consortium name="The Broad Institute Genome Sequencing Center for Infectious Disease"/>
            <person name="Wu L."/>
            <person name="Ma J."/>
        </authorList>
    </citation>
    <scope>NUCLEOTIDE SEQUENCE [LARGE SCALE GENOMIC DNA]</scope>
    <source>
        <strain evidence="3">CGMCC 1.3685</strain>
    </source>
</reference>
<protein>
    <submittedName>
        <fullName evidence="2">Uncharacterized protein</fullName>
    </submittedName>
</protein>
<evidence type="ECO:0000313" key="3">
    <source>
        <dbReference type="Proteomes" id="UP000606115"/>
    </source>
</evidence>
<dbReference type="EMBL" id="BMKX01000012">
    <property type="protein sequence ID" value="GGJ72810.1"/>
    <property type="molecule type" value="Genomic_DNA"/>
</dbReference>
<proteinExistence type="predicted"/>
<organism evidence="2 3">
    <name type="scientific">Glutamicibacter ardleyensis</name>
    <dbReference type="NCBI Taxonomy" id="225894"/>
    <lineage>
        <taxon>Bacteria</taxon>
        <taxon>Bacillati</taxon>
        <taxon>Actinomycetota</taxon>
        <taxon>Actinomycetes</taxon>
        <taxon>Micrococcales</taxon>
        <taxon>Micrococcaceae</taxon>
        <taxon>Glutamicibacter</taxon>
    </lineage>
</organism>
<comment type="caution">
    <text evidence="2">The sequence shown here is derived from an EMBL/GenBank/DDBJ whole genome shotgun (WGS) entry which is preliminary data.</text>
</comment>